<evidence type="ECO:0000256" key="7">
    <source>
        <dbReference type="PROSITE-ProRule" id="PRU01360"/>
    </source>
</evidence>
<dbReference type="SUPFAM" id="SSF56935">
    <property type="entry name" value="Porins"/>
    <property type="match status" value="1"/>
</dbReference>
<dbReference type="InterPro" id="IPR023996">
    <property type="entry name" value="TonB-dep_OMP_SusC/RagA"/>
</dbReference>
<dbReference type="Gene3D" id="2.170.130.10">
    <property type="entry name" value="TonB-dependent receptor, plug domain"/>
    <property type="match status" value="1"/>
</dbReference>
<evidence type="ECO:0000313" key="10">
    <source>
        <dbReference type="Proteomes" id="UP001496674"/>
    </source>
</evidence>
<dbReference type="InterPro" id="IPR037066">
    <property type="entry name" value="Plug_dom_sf"/>
</dbReference>
<accession>A0ABM8IG41</accession>
<dbReference type="Gene3D" id="2.40.170.20">
    <property type="entry name" value="TonB-dependent receptor, beta-barrel domain"/>
    <property type="match status" value="1"/>
</dbReference>
<comment type="subcellular location">
    <subcellularLocation>
        <location evidence="1 7">Cell outer membrane</location>
        <topology evidence="1 7">Multi-pass membrane protein</topology>
    </subcellularLocation>
</comment>
<dbReference type="InterPro" id="IPR011662">
    <property type="entry name" value="Secretin/TonB_short_N"/>
</dbReference>
<dbReference type="NCBIfam" id="TIGR04056">
    <property type="entry name" value="OMP_RagA_SusC"/>
    <property type="match status" value="1"/>
</dbReference>
<dbReference type="InterPro" id="IPR023997">
    <property type="entry name" value="TonB-dep_OMP_SusC/RagA_CS"/>
</dbReference>
<keyword evidence="2 7" id="KW-0813">Transport</keyword>
<dbReference type="InterPro" id="IPR036942">
    <property type="entry name" value="Beta-barrel_TonB_sf"/>
</dbReference>
<dbReference type="SUPFAM" id="SSF49464">
    <property type="entry name" value="Carboxypeptidase regulatory domain-like"/>
    <property type="match status" value="1"/>
</dbReference>
<evidence type="ECO:0000256" key="2">
    <source>
        <dbReference type="ARBA" id="ARBA00022448"/>
    </source>
</evidence>
<keyword evidence="4 7" id="KW-0812">Transmembrane</keyword>
<dbReference type="Proteomes" id="UP001496674">
    <property type="component" value="Chromosome"/>
</dbReference>
<reference evidence="9 10" key="1">
    <citation type="submission" date="2023-04" db="EMBL/GenBank/DDBJ databases">
        <title>Draft genome sequence of acteroides sedimenti strain YN3PY1.</title>
        <authorList>
            <person name="Yoshida N."/>
        </authorList>
    </citation>
    <scope>NUCLEOTIDE SEQUENCE [LARGE SCALE GENOMIC DNA]</scope>
    <source>
        <strain evidence="9 10">YN3PY1</strain>
    </source>
</reference>
<comment type="similarity">
    <text evidence="7">Belongs to the TonB-dependent receptor family.</text>
</comment>
<keyword evidence="6 7" id="KW-0998">Cell outer membrane</keyword>
<dbReference type="Gene3D" id="2.60.40.1120">
    <property type="entry name" value="Carboxypeptidase-like, regulatory domain"/>
    <property type="match status" value="1"/>
</dbReference>
<evidence type="ECO:0000256" key="4">
    <source>
        <dbReference type="ARBA" id="ARBA00022692"/>
    </source>
</evidence>
<evidence type="ECO:0000256" key="6">
    <source>
        <dbReference type="ARBA" id="ARBA00023237"/>
    </source>
</evidence>
<keyword evidence="5 7" id="KW-0472">Membrane</keyword>
<evidence type="ECO:0000256" key="3">
    <source>
        <dbReference type="ARBA" id="ARBA00022452"/>
    </source>
</evidence>
<dbReference type="SMART" id="SM00965">
    <property type="entry name" value="STN"/>
    <property type="match status" value="1"/>
</dbReference>
<sequence length="1148" mass="128661">MAQKNDSPKTRISLDMKNVSVKEVLSSIESKSKYYFTYNLNSVNVNRKTTIRVKDKEVTEILSIIFAGENVKYKVNDKHIVLFLSENQENNSRPGKTSSTRKITGKVKDEQGEPIIGANVLVEGSSNGTITDTNGDFSIDVKENDMVRVSFIGYEQQKVKVGTNSFLAVTLRENFQKVEEVVVTAMGIQRKAKSLTYATQKMDNEELMRVQDANFINSLQGKAAGLSITPNVGGAGGASKILLRGSRSIIGNNSPLIVVDGIPMSNNVKGQQGFNASLDYGNNTEGSDALSSINPDDIENINILKGANAAALYGSAAANGVIMVTTKKGKEGTMNINVTSNATFERPMILPEFQNEYGLNKKGSDSWGKRISDLTTNDLETFAAAGKHLLNKVGNDLNDFYRTGNTFNNSISLSGGTSTMRSYFSYANTTANGMLRNNTFGRHIFTFRQNYVLLNKKLNIDLALNYVNQQTKNRPGGGEVLNPIFHAYTAPRNADMSYYKNNYRIENAKWMSNSYTYYEKQPDGSFKLVTDKKTELKGTKQNWLINDAKNNNPYWIMNMLSKIDKQDRAYGYISGNYEIIKGLNAQGRFSMDRSRSETTDQRAATTYNEVTMMDRGIYGQWLTNSNEFYLDGMLSYNNSFKDFSVSATSGATAHRIKTESQSMYEQAMMYDYLMKNELHTINIFDPRAGSGSSRTYNKTSNWDQGLFITGQVGYKDAIYLEGSYRQDWYRAFAQFKDRGVPDNYGYYSFGANALVHNLVKMPQFITYLKLRTSYSEVGNSIPNLIFAEVGVNPITGSTIPSPYSYFKNPVPEVSRSFEAGFDASFFSNALNWDLTFYNTLLDRAYLIIDEGGYSKPVNTGVIRNRGIETTLSYAMNITKNFLWKTGVNFSYNANKILKTYIDEDGKEGLIPQYLDFTRKYQLRYKKGGQYGDMYATDFLRDENGKIKLTEADGKPILNPIKYSTYVGNMNPKFQLGWNNTFTYKNFSLYFLIDGKIGGKAVSFTEAKLDYLGLSKRTGEARNLQAKSGLTYTNIDGDTYPAMKLADGQITPIELYYQTIGGDIVATQYVYDATNFRLREMSLGYTFKKVFGPIKSLSLSLIGRNLFFLYNKAPMDPETSLSTQNSLGSVDIFNLPTTRSLGFSATLSF</sequence>
<dbReference type="Pfam" id="PF13715">
    <property type="entry name" value="CarbopepD_reg_2"/>
    <property type="match status" value="1"/>
</dbReference>
<dbReference type="NCBIfam" id="TIGR04057">
    <property type="entry name" value="SusC_RagA_signa"/>
    <property type="match status" value="1"/>
</dbReference>
<keyword evidence="10" id="KW-1185">Reference proteome</keyword>
<dbReference type="InterPro" id="IPR012910">
    <property type="entry name" value="Plug_dom"/>
</dbReference>
<evidence type="ECO:0000256" key="1">
    <source>
        <dbReference type="ARBA" id="ARBA00004571"/>
    </source>
</evidence>
<name>A0ABM8IG41_9BACE</name>
<keyword evidence="3 7" id="KW-1134">Transmembrane beta strand</keyword>
<dbReference type="InterPro" id="IPR008969">
    <property type="entry name" value="CarboxyPept-like_regulatory"/>
</dbReference>
<feature type="domain" description="Secretin/TonB short N-terminal" evidence="8">
    <location>
        <begin position="34"/>
        <end position="85"/>
    </location>
</feature>
<dbReference type="EMBL" id="AP028055">
    <property type="protein sequence ID" value="BEG98983.1"/>
    <property type="molecule type" value="Genomic_DNA"/>
</dbReference>
<gene>
    <name evidence="9" type="ORF">BSYN_12480</name>
</gene>
<evidence type="ECO:0000256" key="5">
    <source>
        <dbReference type="ARBA" id="ARBA00023136"/>
    </source>
</evidence>
<evidence type="ECO:0000259" key="8">
    <source>
        <dbReference type="SMART" id="SM00965"/>
    </source>
</evidence>
<dbReference type="PROSITE" id="PS52016">
    <property type="entry name" value="TONB_DEPENDENT_REC_3"/>
    <property type="match status" value="1"/>
</dbReference>
<dbReference type="Pfam" id="PF07715">
    <property type="entry name" value="Plug"/>
    <property type="match status" value="1"/>
</dbReference>
<protein>
    <submittedName>
        <fullName evidence="9">SusC/RagA family TonB-linked outer membrane protein</fullName>
    </submittedName>
</protein>
<dbReference type="InterPro" id="IPR039426">
    <property type="entry name" value="TonB-dep_rcpt-like"/>
</dbReference>
<proteinExistence type="inferred from homology"/>
<evidence type="ECO:0000313" key="9">
    <source>
        <dbReference type="EMBL" id="BEG98983.1"/>
    </source>
</evidence>
<organism evidence="9 10">
    <name type="scientific">Bacteroides sedimenti</name>
    <dbReference type="NCBI Taxonomy" id="2136147"/>
    <lineage>
        <taxon>Bacteria</taxon>
        <taxon>Pseudomonadati</taxon>
        <taxon>Bacteroidota</taxon>
        <taxon>Bacteroidia</taxon>
        <taxon>Bacteroidales</taxon>
        <taxon>Bacteroidaceae</taxon>
        <taxon>Bacteroides</taxon>
    </lineage>
</organism>
<dbReference type="Pfam" id="PF07660">
    <property type="entry name" value="STN"/>
    <property type="match status" value="1"/>
</dbReference>